<feature type="region of interest" description="Disordered" evidence="2">
    <location>
        <begin position="62"/>
        <end position="86"/>
    </location>
</feature>
<evidence type="ECO:0000256" key="2">
    <source>
        <dbReference type="SAM" id="MobiDB-lite"/>
    </source>
</evidence>
<organism evidence="4 5">
    <name type="scientific">Thermocrispum agreste</name>
    <dbReference type="NCBI Taxonomy" id="37925"/>
    <lineage>
        <taxon>Bacteria</taxon>
        <taxon>Bacillati</taxon>
        <taxon>Actinomycetota</taxon>
        <taxon>Actinomycetes</taxon>
        <taxon>Pseudonocardiales</taxon>
        <taxon>Pseudonocardiaceae</taxon>
        <taxon>Thermocrispum</taxon>
    </lineage>
</organism>
<evidence type="ECO:0000256" key="1">
    <source>
        <dbReference type="ARBA" id="ARBA00023172"/>
    </source>
</evidence>
<evidence type="ECO:0000313" key="5">
    <source>
        <dbReference type="Proteomes" id="UP000249324"/>
    </source>
</evidence>
<dbReference type="Gene3D" id="1.10.443.10">
    <property type="entry name" value="Intergrase catalytic core"/>
    <property type="match status" value="1"/>
</dbReference>
<dbReference type="GO" id="GO:0006310">
    <property type="term" value="P:DNA recombination"/>
    <property type="evidence" value="ECO:0007669"/>
    <property type="project" value="UniProtKB-KW"/>
</dbReference>
<comment type="caution">
    <text evidence="4">The sequence shown here is derived from an EMBL/GenBank/DDBJ whole genome shotgun (WGS) entry which is preliminary data.</text>
</comment>
<accession>A0ABD6FJM8</accession>
<name>A0ABD6FJM8_9PSEU</name>
<dbReference type="Pfam" id="PF00589">
    <property type="entry name" value="Phage_integrase"/>
    <property type="match status" value="1"/>
</dbReference>
<dbReference type="PROSITE" id="PS51898">
    <property type="entry name" value="TYR_RECOMBINASE"/>
    <property type="match status" value="1"/>
</dbReference>
<dbReference type="SUPFAM" id="SSF56349">
    <property type="entry name" value="DNA breaking-rejoining enzymes"/>
    <property type="match status" value="1"/>
</dbReference>
<dbReference type="Proteomes" id="UP000249324">
    <property type="component" value="Unassembled WGS sequence"/>
</dbReference>
<dbReference type="InterPro" id="IPR002104">
    <property type="entry name" value="Integrase_catalytic"/>
</dbReference>
<protein>
    <submittedName>
        <fullName evidence="4">Tyrosine-type recombinase/integrase</fullName>
    </submittedName>
</protein>
<dbReference type="InterPro" id="IPR011010">
    <property type="entry name" value="DNA_brk_join_enz"/>
</dbReference>
<sequence>MRRLSGGGASAPLLDRAAVDIRYTVVCVKGQGLIRKPTSAAGERTLPLPTWAVAMLRDRRKEAEANGLSGEAPVLPSAEGGLHDPSNTMKVLREARGSEDFTWVTSHVFRKTAATVLDEAGLSARLIADLLSHSKPSMTQDVYLARKVVSPATAVALESLLDNESA</sequence>
<dbReference type="AlphaFoldDB" id="A0ABD6FJM8"/>
<evidence type="ECO:0000313" key="4">
    <source>
        <dbReference type="EMBL" id="MFO7193339.1"/>
    </source>
</evidence>
<proteinExistence type="predicted"/>
<keyword evidence="1" id="KW-0233">DNA recombination</keyword>
<feature type="domain" description="Tyr recombinase" evidence="3">
    <location>
        <begin position="1"/>
        <end position="162"/>
    </location>
</feature>
<gene>
    <name evidence="4" type="ORF">DIU77_013945</name>
</gene>
<dbReference type="EMBL" id="QGUI02000197">
    <property type="protein sequence ID" value="MFO7193339.1"/>
    <property type="molecule type" value="Genomic_DNA"/>
</dbReference>
<reference evidence="4 5" key="1">
    <citation type="journal article" date="2021" name="BMC Genomics">
        <title>Genome-resolved metagenome and metatranscriptome analyses of thermophilic composting reveal key bacterial players and their metabolic interactions.</title>
        <authorList>
            <person name="Braga L.P.P."/>
            <person name="Pereira R.V."/>
            <person name="Martins L.F."/>
            <person name="Moura L.M.S."/>
            <person name="Sanchez F.B."/>
            <person name="Patane J.S.L."/>
            <person name="da Silva A.M."/>
            <person name="Setubal J.C."/>
        </authorList>
    </citation>
    <scope>NUCLEOTIDE SEQUENCE [LARGE SCALE GENOMIC DNA]</scope>
    <source>
        <strain evidence="4">ZC4RG45</strain>
    </source>
</reference>
<evidence type="ECO:0000259" key="3">
    <source>
        <dbReference type="PROSITE" id="PS51898"/>
    </source>
</evidence>
<dbReference type="InterPro" id="IPR013762">
    <property type="entry name" value="Integrase-like_cat_sf"/>
</dbReference>